<accession>A0A9N8ZLB8</accession>
<name>A0A9N8ZLB8_9GLOM</name>
<dbReference type="PANTHER" id="PTHR21053">
    <property type="entry name" value="TRANSCRIPTION ELONGATION FACTOR, MITOCHONDRIAL"/>
    <property type="match status" value="1"/>
</dbReference>
<keyword evidence="5" id="KW-1185">Reference proteome</keyword>
<sequence length="318" mass="36234">MAGNKVVLAEQLAKHFYKVYDEERSTRKQLLPPPLLSSPSVAKDTSSSFYSIPQSIVSIDVGVKNLAYVHVTKDLRILDWKLHQFNFDVFEIGYFGPSVLSFIHDILLPKQDIENLGGFVVEHQPFRAIASFEILKVIAIETALCAVLLDRIKKGVTVETLIPLKTARFLDSKLGSIKESAEDSEGEDEKKSNSKKKKSKILNKSSKKEELTDFDDDHYTTWMDNLGKMASVSKIKKTGNANRKKLSKSIVKSWLADHKNLYTKEQLDYYKDAKKKDDLADCLLQAFSYYNYRKTSIREAFKWIDSQQTSDAVFLSLK</sequence>
<dbReference type="InterPro" id="IPR012337">
    <property type="entry name" value="RNaseH-like_sf"/>
</dbReference>
<evidence type="ECO:0000256" key="1">
    <source>
        <dbReference type="ARBA" id="ARBA00023163"/>
    </source>
</evidence>
<evidence type="ECO:0000313" key="4">
    <source>
        <dbReference type="EMBL" id="CAG8499396.1"/>
    </source>
</evidence>
<dbReference type="Gene3D" id="3.30.420.10">
    <property type="entry name" value="Ribonuclease H-like superfamily/Ribonuclease H"/>
    <property type="match status" value="1"/>
</dbReference>
<dbReference type="InterPro" id="IPR015242">
    <property type="entry name" value="Ydc2_cat"/>
</dbReference>
<proteinExistence type="predicted"/>
<keyword evidence="1" id="KW-0804">Transcription</keyword>
<dbReference type="SUPFAM" id="SSF53098">
    <property type="entry name" value="Ribonuclease H-like"/>
    <property type="match status" value="2"/>
</dbReference>
<dbReference type="InterPro" id="IPR039150">
    <property type="entry name" value="TEFM"/>
</dbReference>
<protein>
    <submittedName>
        <fullName evidence="4">10534_t:CDS:1</fullName>
    </submittedName>
</protein>
<comment type="caution">
    <text evidence="4">The sequence shown here is derived from an EMBL/GenBank/DDBJ whole genome shotgun (WGS) entry which is preliminary data.</text>
</comment>
<gene>
    <name evidence="4" type="ORF">AGERDE_LOCUS4167</name>
</gene>
<dbReference type="InterPro" id="IPR036397">
    <property type="entry name" value="RNaseH_sf"/>
</dbReference>
<dbReference type="GO" id="GO:0003676">
    <property type="term" value="F:nucleic acid binding"/>
    <property type="evidence" value="ECO:0007669"/>
    <property type="project" value="InterPro"/>
</dbReference>
<dbReference type="OrthoDB" id="5552842at2759"/>
<reference evidence="4" key="1">
    <citation type="submission" date="2021-06" db="EMBL/GenBank/DDBJ databases">
        <authorList>
            <person name="Kallberg Y."/>
            <person name="Tangrot J."/>
            <person name="Rosling A."/>
        </authorList>
    </citation>
    <scope>NUCLEOTIDE SEQUENCE</scope>
    <source>
        <strain evidence="4">MT106</strain>
    </source>
</reference>
<dbReference type="Proteomes" id="UP000789831">
    <property type="component" value="Unassembled WGS sequence"/>
</dbReference>
<organism evidence="4 5">
    <name type="scientific">Ambispora gerdemannii</name>
    <dbReference type="NCBI Taxonomy" id="144530"/>
    <lineage>
        <taxon>Eukaryota</taxon>
        <taxon>Fungi</taxon>
        <taxon>Fungi incertae sedis</taxon>
        <taxon>Mucoromycota</taxon>
        <taxon>Glomeromycotina</taxon>
        <taxon>Glomeromycetes</taxon>
        <taxon>Archaeosporales</taxon>
        <taxon>Ambisporaceae</taxon>
        <taxon>Ambispora</taxon>
    </lineage>
</organism>
<dbReference type="Pfam" id="PF09159">
    <property type="entry name" value="Ydc2-catalyt"/>
    <property type="match status" value="1"/>
</dbReference>
<dbReference type="GO" id="GO:0030337">
    <property type="term" value="F:DNA polymerase processivity factor activity"/>
    <property type="evidence" value="ECO:0007669"/>
    <property type="project" value="TreeGrafter"/>
</dbReference>
<feature type="region of interest" description="Disordered" evidence="2">
    <location>
        <begin position="180"/>
        <end position="202"/>
    </location>
</feature>
<dbReference type="GO" id="GO:0042645">
    <property type="term" value="C:mitochondrial nucleoid"/>
    <property type="evidence" value="ECO:0007669"/>
    <property type="project" value="TreeGrafter"/>
</dbReference>
<dbReference type="PANTHER" id="PTHR21053:SF2">
    <property type="entry name" value="TRANSCRIPTION ELONGATION FACTOR, MITOCHONDRIAL"/>
    <property type="match status" value="1"/>
</dbReference>
<feature type="domain" description="Mitochondrial resolvase Ydc2 catalytic" evidence="3">
    <location>
        <begin position="120"/>
        <end position="294"/>
    </location>
</feature>
<dbReference type="GO" id="GO:0006392">
    <property type="term" value="P:transcription elongation by mitochondrial RNA polymerase"/>
    <property type="evidence" value="ECO:0007669"/>
    <property type="project" value="InterPro"/>
</dbReference>
<evidence type="ECO:0000313" key="5">
    <source>
        <dbReference type="Proteomes" id="UP000789831"/>
    </source>
</evidence>
<evidence type="ECO:0000256" key="2">
    <source>
        <dbReference type="SAM" id="MobiDB-lite"/>
    </source>
</evidence>
<dbReference type="EMBL" id="CAJVPL010000458">
    <property type="protein sequence ID" value="CAG8499396.1"/>
    <property type="molecule type" value="Genomic_DNA"/>
</dbReference>
<evidence type="ECO:0000259" key="3">
    <source>
        <dbReference type="Pfam" id="PF09159"/>
    </source>
</evidence>
<dbReference type="AlphaFoldDB" id="A0A9N8ZLB8"/>